<accession>A0A0A1V0H3</accession>
<reference evidence="3 4" key="1">
    <citation type="submission" date="2014-02" db="EMBL/GenBank/DDBJ databases">
        <title>The genome sequence of the entomopathogenic fungus Metarhizium robertsii ARSEF 2575.</title>
        <authorList>
            <person name="Giuliano Garisto Donzelli B."/>
            <person name="Roe B.A."/>
            <person name="Macmil S.L."/>
            <person name="Krasnoff S.B."/>
            <person name="Gibson D.M."/>
        </authorList>
    </citation>
    <scope>NUCLEOTIDE SEQUENCE [LARGE SCALE GENOMIC DNA]</scope>
    <source>
        <strain evidence="3 4">ARSEF 2575</strain>
    </source>
</reference>
<keyword evidence="1" id="KW-0732">Signal</keyword>
<dbReference type="HOGENOM" id="CLU_009600_14_1_1"/>
<evidence type="ECO:0000256" key="1">
    <source>
        <dbReference type="SAM" id="SignalP"/>
    </source>
</evidence>
<feature type="domain" description="Amidase" evidence="2">
    <location>
        <begin position="56"/>
        <end position="514"/>
    </location>
</feature>
<evidence type="ECO:0000259" key="2">
    <source>
        <dbReference type="Pfam" id="PF01425"/>
    </source>
</evidence>
<organism evidence="3 4">
    <name type="scientific">Metarhizium robertsii</name>
    <dbReference type="NCBI Taxonomy" id="568076"/>
    <lineage>
        <taxon>Eukaryota</taxon>
        <taxon>Fungi</taxon>
        <taxon>Dikarya</taxon>
        <taxon>Ascomycota</taxon>
        <taxon>Pezizomycotina</taxon>
        <taxon>Sordariomycetes</taxon>
        <taxon>Hypocreomycetidae</taxon>
        <taxon>Hypocreales</taxon>
        <taxon>Clavicipitaceae</taxon>
        <taxon>Metarhizium</taxon>
    </lineage>
</organism>
<comment type="caution">
    <text evidence="3">The sequence shown here is derived from an EMBL/GenBank/DDBJ whole genome shotgun (WGS) entry which is preliminary data.</text>
</comment>
<evidence type="ECO:0000313" key="4">
    <source>
        <dbReference type="Proteomes" id="UP000030151"/>
    </source>
</evidence>
<dbReference type="Pfam" id="PF01425">
    <property type="entry name" value="Amidase"/>
    <property type="match status" value="1"/>
</dbReference>
<evidence type="ECO:0000313" key="3">
    <source>
        <dbReference type="EMBL" id="EXV03121.1"/>
    </source>
</evidence>
<feature type="signal peptide" evidence="1">
    <location>
        <begin position="1"/>
        <end position="24"/>
    </location>
</feature>
<dbReference type="InterPro" id="IPR023631">
    <property type="entry name" value="Amidase_dom"/>
</dbReference>
<dbReference type="InterPro" id="IPR036928">
    <property type="entry name" value="AS_sf"/>
</dbReference>
<dbReference type="Proteomes" id="UP000030151">
    <property type="component" value="Unassembled WGS sequence"/>
</dbReference>
<name>A0A0A1V0H3_9HYPO</name>
<dbReference type="SUPFAM" id="SSF75304">
    <property type="entry name" value="Amidase signature (AS) enzymes"/>
    <property type="match status" value="1"/>
</dbReference>
<gene>
    <name evidence="3" type="ORF">X797_004244</name>
</gene>
<feature type="chain" id="PRO_5001992165" evidence="1">
    <location>
        <begin position="25"/>
        <end position="549"/>
    </location>
</feature>
<dbReference type="eggNOG" id="KOG1211">
    <property type="taxonomic scope" value="Eukaryota"/>
</dbReference>
<dbReference type="OrthoDB" id="566138at2759"/>
<dbReference type="AlphaFoldDB" id="A0A0A1V0H3"/>
<dbReference type="Gene3D" id="3.90.1300.10">
    <property type="entry name" value="Amidase signature (AS) domain"/>
    <property type="match status" value="1"/>
</dbReference>
<dbReference type="PANTHER" id="PTHR42678:SF34">
    <property type="entry name" value="OS04G0183300 PROTEIN"/>
    <property type="match status" value="1"/>
</dbReference>
<dbReference type="EMBL" id="JELW01000004">
    <property type="protein sequence ID" value="EXV03121.1"/>
    <property type="molecule type" value="Genomic_DNA"/>
</dbReference>
<protein>
    <submittedName>
        <fullName evidence="3">Amidase domain protein</fullName>
    </submittedName>
</protein>
<proteinExistence type="predicted"/>
<sequence>MIFSTVFKLSLGVCSLLPAPGVVSATVRRDDFPPLLDATLDELRHGLDAGRFTSVDLTKAYIARIQEVADELHAVNEINPDALSIAARMDAARKNKTACSRGPLYGIPVLIKDNIATLDKMNNTAGSFALVGAQPKEDSTIAAKLRKAGVIILGKANLSQWANWRSSNTSSGWSAYGGQTKGAYLRDQDPSGSSSGSGVSSSIGLAWAALGTETDGSIISPSNVNNIVGIKPSVGLTSRYLVVPISSHQDTVGPMARTVKDAAYLLSAIAGADKNDNYTSAIPFKERLPDYVAACKDDGLSGKRIGVPRGLLTPSQDTSPLLQAFEKALGVLRSGNATIVDDVEIPGSEKIGKFIEPILGADMLTDVASHYFNHLKTNPYNITTLKQLQSFTQKFPKEEWPVRDTQLWQDAIDRGFDNTSPEFWSMYTEQLEFAGPQGILGALKNNSLDAIVLPSEMLNSLPAIVGSPIITVPLGKRPDDWPESKNGFGNLIDDGPNLPFGIAFAGDLFSEEKLIEIAYAFEQKTKVRGTIGPLVKPKTELRDVVGTGS</sequence>
<dbReference type="PANTHER" id="PTHR42678">
    <property type="entry name" value="AMIDASE"/>
    <property type="match status" value="1"/>
</dbReference>